<dbReference type="Proteomes" id="UP001521184">
    <property type="component" value="Unassembled WGS sequence"/>
</dbReference>
<accession>A0ABR3TRB1</accession>
<gene>
    <name evidence="1" type="ORF">SLS58_005412</name>
</gene>
<evidence type="ECO:0000313" key="1">
    <source>
        <dbReference type="EMBL" id="KAL1642641.1"/>
    </source>
</evidence>
<sequence>MAFSTPLPDWLTAAQACDVLGVDPLSPVPDYDTMHRYIRNLQMLLHPDRLSFGGDAARAQEELGIEFKALRAVENYLFPEKGTEWKYKISIQTLFNLANQSRCWVSRWNPHKLEGGDMFEPLPAWTRWRSTQSDYCTVPSLTDQSFAGYKSVYKPAVREYERTGKLRFVE</sequence>
<keyword evidence="2" id="KW-1185">Reference proteome</keyword>
<evidence type="ECO:0000313" key="2">
    <source>
        <dbReference type="Proteomes" id="UP001521184"/>
    </source>
</evidence>
<dbReference type="EMBL" id="JAKEKT020000032">
    <property type="protein sequence ID" value="KAL1642641.1"/>
    <property type="molecule type" value="Genomic_DNA"/>
</dbReference>
<reference evidence="1 2" key="1">
    <citation type="journal article" date="2023" name="Plant Dis.">
        <title>First Report of Diplodia intermedia Causing Canker and Dieback Diseases on Apple Trees in Canada.</title>
        <authorList>
            <person name="Ellouze W."/>
            <person name="Ilyukhin E."/>
            <person name="Sulman M."/>
            <person name="Ali S."/>
        </authorList>
    </citation>
    <scope>NUCLEOTIDE SEQUENCE [LARGE SCALE GENOMIC DNA]</scope>
    <source>
        <strain evidence="1 2">M45-28</strain>
    </source>
</reference>
<evidence type="ECO:0008006" key="3">
    <source>
        <dbReference type="Google" id="ProtNLM"/>
    </source>
</evidence>
<name>A0ABR3TRB1_9PEZI</name>
<proteinExistence type="predicted"/>
<protein>
    <recommendedName>
        <fullName evidence="3">J domain-containing protein</fullName>
    </recommendedName>
</protein>
<organism evidence="1 2">
    <name type="scientific">Diplodia intermedia</name>
    <dbReference type="NCBI Taxonomy" id="856260"/>
    <lineage>
        <taxon>Eukaryota</taxon>
        <taxon>Fungi</taxon>
        <taxon>Dikarya</taxon>
        <taxon>Ascomycota</taxon>
        <taxon>Pezizomycotina</taxon>
        <taxon>Dothideomycetes</taxon>
        <taxon>Dothideomycetes incertae sedis</taxon>
        <taxon>Botryosphaeriales</taxon>
        <taxon>Botryosphaeriaceae</taxon>
        <taxon>Diplodia</taxon>
    </lineage>
</organism>
<comment type="caution">
    <text evidence="1">The sequence shown here is derived from an EMBL/GenBank/DDBJ whole genome shotgun (WGS) entry which is preliminary data.</text>
</comment>